<keyword evidence="4" id="KW-0732">Signal</keyword>
<organism evidence="8 9">
    <name type="scientific">Blautia obeum</name>
    <dbReference type="NCBI Taxonomy" id="40520"/>
    <lineage>
        <taxon>Bacteria</taxon>
        <taxon>Bacillati</taxon>
        <taxon>Bacillota</taxon>
        <taxon>Clostridia</taxon>
        <taxon>Lachnospirales</taxon>
        <taxon>Lachnospiraceae</taxon>
        <taxon>Blautia</taxon>
    </lineage>
</organism>
<sequence>MSTDTRKWFKEARYGMMIHWGLYSLLAGEWKDQKCGNYAEWIQTRCRIPISEYDKLAAAFNPVYFNADEIVKFAKDCGMKYLVFTSKHHEGFAMYHSKVDKFNVVDATPFKRDVLGELAEACYKNGLKFGLYYSQDLDWHDKNGGGYLSGHIPCEGTAWCNDWDFPDNDKKDYDVCFRNKIYPQIEELLRNYGELSLIWFDVPMTLEEKHSRAIFDLVKKYQPDCLINSRLGNGAYDYVSLGDNEVPESIPDDAELKESLMNDIDGFKPSPYGLYETAATVNNSWGYCAWDQNWKSAREIADIKHKLNHMGINYLLNVGPDGLGRIPAECRRILRNVAKYD</sequence>
<dbReference type="AlphaFoldDB" id="A0A564SBX0"/>
<feature type="domain" description="Glycoside hydrolase family 29 N-terminal" evidence="7">
    <location>
        <begin position="4"/>
        <end position="340"/>
    </location>
</feature>
<dbReference type="PIRSF" id="PIRSF001092">
    <property type="entry name" value="Alpha-L-fucosidase"/>
    <property type="match status" value="1"/>
</dbReference>
<comment type="similarity">
    <text evidence="2">Belongs to the glycosyl hydrolase 29 family.</text>
</comment>
<dbReference type="GO" id="GO:0006004">
    <property type="term" value="P:fucose metabolic process"/>
    <property type="evidence" value="ECO:0007669"/>
    <property type="project" value="InterPro"/>
</dbReference>
<evidence type="ECO:0000256" key="4">
    <source>
        <dbReference type="ARBA" id="ARBA00022729"/>
    </source>
</evidence>
<dbReference type="Pfam" id="PF01120">
    <property type="entry name" value="Alpha_L_fucos"/>
    <property type="match status" value="1"/>
</dbReference>
<dbReference type="RefSeq" id="WP_144368319.1">
    <property type="nucleotide sequence ID" value="NZ_CABHNB010000006.1"/>
</dbReference>
<evidence type="ECO:0000256" key="6">
    <source>
        <dbReference type="ARBA" id="ARBA00023295"/>
    </source>
</evidence>
<dbReference type="InterPro" id="IPR057739">
    <property type="entry name" value="Glyco_hydro_29_N"/>
</dbReference>
<dbReference type="EC" id="3.2.1.51" evidence="3"/>
<evidence type="ECO:0000313" key="8">
    <source>
        <dbReference type="EMBL" id="VUW92706.1"/>
    </source>
</evidence>
<dbReference type="GO" id="GO:0016139">
    <property type="term" value="P:glycoside catabolic process"/>
    <property type="evidence" value="ECO:0007669"/>
    <property type="project" value="TreeGrafter"/>
</dbReference>
<proteinExistence type="inferred from homology"/>
<dbReference type="PANTHER" id="PTHR10030:SF37">
    <property type="entry name" value="ALPHA-L-FUCOSIDASE-RELATED"/>
    <property type="match status" value="1"/>
</dbReference>
<reference evidence="8 9" key="1">
    <citation type="submission" date="2019-07" db="EMBL/GenBank/DDBJ databases">
        <authorList>
            <person name="Hibberd C M."/>
            <person name="Gehrig L. J."/>
            <person name="Chang H.-W."/>
            <person name="Venkatesh S."/>
        </authorList>
    </citation>
    <scope>NUCLEOTIDE SEQUENCE [LARGE SCALE GENOMIC DNA]</scope>
    <source>
        <strain evidence="8">Ruminococcus_obeum_SSTS_Bg7063</strain>
    </source>
</reference>
<dbReference type="InterPro" id="IPR016286">
    <property type="entry name" value="FUC_metazoa-typ"/>
</dbReference>
<dbReference type="Proteomes" id="UP000409147">
    <property type="component" value="Unassembled WGS sequence"/>
</dbReference>
<dbReference type="InterPro" id="IPR017853">
    <property type="entry name" value="GH"/>
</dbReference>
<evidence type="ECO:0000256" key="1">
    <source>
        <dbReference type="ARBA" id="ARBA00004071"/>
    </source>
</evidence>
<name>A0A564SBX0_9FIRM</name>
<dbReference type="SMART" id="SM00812">
    <property type="entry name" value="Alpha_L_fucos"/>
    <property type="match status" value="1"/>
</dbReference>
<dbReference type="InterPro" id="IPR000933">
    <property type="entry name" value="Glyco_hydro_29"/>
</dbReference>
<protein>
    <recommendedName>
        <fullName evidence="3">alpha-L-fucosidase</fullName>
        <ecNumber evidence="3">3.2.1.51</ecNumber>
    </recommendedName>
</protein>
<dbReference type="PANTHER" id="PTHR10030">
    <property type="entry name" value="ALPHA-L-FUCOSIDASE"/>
    <property type="match status" value="1"/>
</dbReference>
<dbReference type="SUPFAM" id="SSF51445">
    <property type="entry name" value="(Trans)glycosidases"/>
    <property type="match status" value="1"/>
</dbReference>
<gene>
    <name evidence="8" type="ORF">ROSSTS7063_00456</name>
</gene>
<dbReference type="GO" id="GO:0004560">
    <property type="term" value="F:alpha-L-fucosidase activity"/>
    <property type="evidence" value="ECO:0007669"/>
    <property type="project" value="InterPro"/>
</dbReference>
<evidence type="ECO:0000256" key="2">
    <source>
        <dbReference type="ARBA" id="ARBA00007951"/>
    </source>
</evidence>
<dbReference type="GO" id="GO:0005764">
    <property type="term" value="C:lysosome"/>
    <property type="evidence" value="ECO:0007669"/>
    <property type="project" value="TreeGrafter"/>
</dbReference>
<keyword evidence="6" id="KW-0326">Glycosidase</keyword>
<dbReference type="EMBL" id="CABHNB010000006">
    <property type="protein sequence ID" value="VUW92706.1"/>
    <property type="molecule type" value="Genomic_DNA"/>
</dbReference>
<evidence type="ECO:0000259" key="7">
    <source>
        <dbReference type="Pfam" id="PF01120"/>
    </source>
</evidence>
<evidence type="ECO:0000313" key="9">
    <source>
        <dbReference type="Proteomes" id="UP000409147"/>
    </source>
</evidence>
<dbReference type="Gene3D" id="3.20.20.80">
    <property type="entry name" value="Glycosidases"/>
    <property type="match status" value="1"/>
</dbReference>
<accession>A0A564SBX0</accession>
<evidence type="ECO:0000256" key="5">
    <source>
        <dbReference type="ARBA" id="ARBA00022801"/>
    </source>
</evidence>
<keyword evidence="5" id="KW-0378">Hydrolase</keyword>
<evidence type="ECO:0000256" key="3">
    <source>
        <dbReference type="ARBA" id="ARBA00012662"/>
    </source>
</evidence>
<keyword evidence="9" id="KW-1185">Reference proteome</keyword>
<comment type="function">
    <text evidence="1">Alpha-L-fucosidase is responsible for hydrolyzing the alpha-1,6-linked fucose joined to the reducing-end N-acetylglucosamine of the carbohydrate moieties of glycoproteins.</text>
</comment>